<organism evidence="2 3">
    <name type="scientific">Devosia nanyangense</name>
    <dbReference type="NCBI Taxonomy" id="1228055"/>
    <lineage>
        <taxon>Bacteria</taxon>
        <taxon>Pseudomonadati</taxon>
        <taxon>Pseudomonadota</taxon>
        <taxon>Alphaproteobacteria</taxon>
        <taxon>Hyphomicrobiales</taxon>
        <taxon>Devosiaceae</taxon>
        <taxon>Devosia</taxon>
    </lineage>
</organism>
<proteinExistence type="predicted"/>
<dbReference type="InterPro" id="IPR027417">
    <property type="entry name" value="P-loop_NTPase"/>
</dbReference>
<sequence length="195" mass="22379">MHRLISVKPHHCSRSRRRYTARMTNWYVITGGPSSGKTTTVNLLGARGYKTTVEHARHYIDTQRVIGRTVEEIRANQQEFQRRVTAMQIAQEQALDPEELCFLDRALPDALAYYRFLDLTPDETLLQAIPSASYRKVFLLDLLPLAKDYARTEDEAAQKRIHGLLGEVYRDLGFPVEAVPPIAPLERVDFILTRL</sequence>
<feature type="domain" description="NadR/Ttd14 AAA" evidence="1">
    <location>
        <begin position="27"/>
        <end position="180"/>
    </location>
</feature>
<name>A0A933NX83_9HYPH</name>
<dbReference type="Proteomes" id="UP000782610">
    <property type="component" value="Unassembled WGS sequence"/>
</dbReference>
<dbReference type="Gene3D" id="3.40.50.300">
    <property type="entry name" value="P-loop containing nucleotide triphosphate hydrolases"/>
    <property type="match status" value="1"/>
</dbReference>
<keyword evidence="2" id="KW-0547">Nucleotide-binding</keyword>
<comment type="caution">
    <text evidence="2">The sequence shown here is derived from an EMBL/GenBank/DDBJ whole genome shotgun (WGS) entry which is preliminary data.</text>
</comment>
<protein>
    <submittedName>
        <fullName evidence="2">ATP-binding protein</fullName>
    </submittedName>
</protein>
<dbReference type="AlphaFoldDB" id="A0A933NX83"/>
<dbReference type="GO" id="GO:0005524">
    <property type="term" value="F:ATP binding"/>
    <property type="evidence" value="ECO:0007669"/>
    <property type="project" value="UniProtKB-KW"/>
</dbReference>
<dbReference type="EMBL" id="JACRAF010000036">
    <property type="protein sequence ID" value="MBI4922669.1"/>
    <property type="molecule type" value="Genomic_DNA"/>
</dbReference>
<gene>
    <name evidence="2" type="ORF">HY834_13060</name>
</gene>
<dbReference type="SUPFAM" id="SSF52540">
    <property type="entry name" value="P-loop containing nucleoside triphosphate hydrolases"/>
    <property type="match status" value="1"/>
</dbReference>
<accession>A0A933NX83</accession>
<keyword evidence="2" id="KW-0067">ATP-binding</keyword>
<evidence type="ECO:0000313" key="3">
    <source>
        <dbReference type="Proteomes" id="UP000782610"/>
    </source>
</evidence>
<evidence type="ECO:0000259" key="1">
    <source>
        <dbReference type="Pfam" id="PF13521"/>
    </source>
</evidence>
<dbReference type="Pfam" id="PF13521">
    <property type="entry name" value="AAA_28"/>
    <property type="match status" value="1"/>
</dbReference>
<reference evidence="2" key="1">
    <citation type="submission" date="2020-07" db="EMBL/GenBank/DDBJ databases">
        <title>Huge and variable diversity of episymbiotic CPR bacteria and DPANN archaea in groundwater ecosystems.</title>
        <authorList>
            <person name="He C.Y."/>
            <person name="Keren R."/>
            <person name="Whittaker M."/>
            <person name="Farag I.F."/>
            <person name="Doudna J."/>
            <person name="Cate J.H.D."/>
            <person name="Banfield J.F."/>
        </authorList>
    </citation>
    <scope>NUCLEOTIDE SEQUENCE</scope>
    <source>
        <strain evidence="2">NC_groundwater_1586_Pr3_B-0.1um_66_15</strain>
    </source>
</reference>
<evidence type="ECO:0000313" key="2">
    <source>
        <dbReference type="EMBL" id="MBI4922669.1"/>
    </source>
</evidence>
<dbReference type="InterPro" id="IPR038727">
    <property type="entry name" value="NadR/Ttd14_AAA_dom"/>
</dbReference>